<evidence type="ECO:0000313" key="8">
    <source>
        <dbReference type="Proteomes" id="UP000298327"/>
    </source>
</evidence>
<accession>A0A4Y9YPX6</accession>
<organism evidence="7 8">
    <name type="scientific">Dentipellis fragilis</name>
    <dbReference type="NCBI Taxonomy" id="205917"/>
    <lineage>
        <taxon>Eukaryota</taxon>
        <taxon>Fungi</taxon>
        <taxon>Dikarya</taxon>
        <taxon>Basidiomycota</taxon>
        <taxon>Agaricomycotina</taxon>
        <taxon>Agaricomycetes</taxon>
        <taxon>Russulales</taxon>
        <taxon>Hericiaceae</taxon>
        <taxon>Dentipellis</taxon>
    </lineage>
</organism>
<evidence type="ECO:0000313" key="7">
    <source>
        <dbReference type="EMBL" id="TFY63737.1"/>
    </source>
</evidence>
<reference evidence="7 8" key="1">
    <citation type="submission" date="2019-02" db="EMBL/GenBank/DDBJ databases">
        <title>Genome sequencing of the rare red list fungi Dentipellis fragilis.</title>
        <authorList>
            <person name="Buettner E."/>
            <person name="Kellner H."/>
        </authorList>
    </citation>
    <scope>NUCLEOTIDE SEQUENCE [LARGE SCALE GENOMIC DNA]</scope>
    <source>
        <strain evidence="7 8">DSM 105465</strain>
    </source>
</reference>
<feature type="non-terminal residue" evidence="7">
    <location>
        <position position="367"/>
    </location>
</feature>
<feature type="region of interest" description="Disordered" evidence="5">
    <location>
        <begin position="1"/>
        <end position="43"/>
    </location>
</feature>
<dbReference type="InterPro" id="IPR039722">
    <property type="entry name" value="Upf3"/>
</dbReference>
<dbReference type="PANTHER" id="PTHR13112:SF0">
    <property type="entry name" value="FI21285P1"/>
    <property type="match status" value="1"/>
</dbReference>
<keyword evidence="4" id="KW-0539">Nucleus</keyword>
<dbReference type="SUPFAM" id="SSF54928">
    <property type="entry name" value="RNA-binding domain, RBD"/>
    <property type="match status" value="1"/>
</dbReference>
<proteinExistence type="inferred from homology"/>
<dbReference type="Gene3D" id="3.30.70.330">
    <property type="match status" value="1"/>
</dbReference>
<dbReference type="CDD" id="cd12455">
    <property type="entry name" value="RRM_like_Smg4_UPF3"/>
    <property type="match status" value="1"/>
</dbReference>
<dbReference type="InterPro" id="IPR005120">
    <property type="entry name" value="UPF3_dom"/>
</dbReference>
<feature type="domain" description="UPF3" evidence="6">
    <location>
        <begin position="42"/>
        <end position="205"/>
    </location>
</feature>
<evidence type="ECO:0000256" key="1">
    <source>
        <dbReference type="ARBA" id="ARBA00004123"/>
    </source>
</evidence>
<comment type="caution">
    <text evidence="7">The sequence shown here is derived from an EMBL/GenBank/DDBJ whole genome shotgun (WGS) entry which is preliminary data.</text>
</comment>
<dbReference type="InterPro" id="IPR035979">
    <property type="entry name" value="RBD_domain_sf"/>
</dbReference>
<feature type="compositionally biased region" description="Low complexity" evidence="5">
    <location>
        <begin position="288"/>
        <end position="299"/>
    </location>
</feature>
<dbReference type="InterPro" id="IPR012677">
    <property type="entry name" value="Nucleotide-bd_a/b_plait_sf"/>
</dbReference>
<feature type="compositionally biased region" description="Gly residues" evidence="5">
    <location>
        <begin position="344"/>
        <end position="354"/>
    </location>
</feature>
<dbReference type="GO" id="GO:0005730">
    <property type="term" value="C:nucleolus"/>
    <property type="evidence" value="ECO:0007669"/>
    <property type="project" value="TreeGrafter"/>
</dbReference>
<feature type="compositionally biased region" description="Basic residues" evidence="5">
    <location>
        <begin position="12"/>
        <end position="23"/>
    </location>
</feature>
<dbReference type="STRING" id="205917.A0A4Y9YPX6"/>
<dbReference type="GO" id="GO:0045727">
    <property type="term" value="P:positive regulation of translation"/>
    <property type="evidence" value="ECO:0007669"/>
    <property type="project" value="TreeGrafter"/>
</dbReference>
<comment type="subcellular location">
    <subcellularLocation>
        <location evidence="1">Nucleus</location>
    </subcellularLocation>
</comment>
<evidence type="ECO:0000256" key="3">
    <source>
        <dbReference type="ARBA" id="ARBA00023161"/>
    </source>
</evidence>
<feature type="compositionally biased region" description="Gly residues" evidence="5">
    <location>
        <begin position="26"/>
        <end position="39"/>
    </location>
</feature>
<dbReference type="Pfam" id="PF03467">
    <property type="entry name" value="Smg4_UPF3"/>
    <property type="match status" value="1"/>
</dbReference>
<feature type="region of interest" description="Disordered" evidence="5">
    <location>
        <begin position="288"/>
        <end position="367"/>
    </location>
</feature>
<protein>
    <recommendedName>
        <fullName evidence="6">UPF3 domain-containing protein</fullName>
    </recommendedName>
</protein>
<comment type="similarity">
    <text evidence="2">Belongs to the RENT3 family.</text>
</comment>
<gene>
    <name evidence="7" type="ORF">EVG20_g6199</name>
</gene>
<evidence type="ECO:0000259" key="6">
    <source>
        <dbReference type="Pfam" id="PF03467"/>
    </source>
</evidence>
<dbReference type="EMBL" id="SEOQ01000401">
    <property type="protein sequence ID" value="TFY63737.1"/>
    <property type="molecule type" value="Genomic_DNA"/>
</dbReference>
<dbReference type="PANTHER" id="PTHR13112">
    <property type="entry name" value="UPF3 REGULATOR OF NONSENSE TRANSCRIPTS-LIKE PROTEIN"/>
    <property type="match status" value="1"/>
</dbReference>
<dbReference type="GO" id="GO:0003729">
    <property type="term" value="F:mRNA binding"/>
    <property type="evidence" value="ECO:0007669"/>
    <property type="project" value="TreeGrafter"/>
</dbReference>
<dbReference type="OrthoDB" id="18087at2759"/>
<keyword evidence="8" id="KW-1185">Reference proteome</keyword>
<evidence type="ECO:0000256" key="5">
    <source>
        <dbReference type="SAM" id="MobiDB-lite"/>
    </source>
</evidence>
<evidence type="ECO:0000256" key="2">
    <source>
        <dbReference type="ARBA" id="ARBA00005991"/>
    </source>
</evidence>
<keyword evidence="3" id="KW-0866">Nonsense-mediated mRNA decay</keyword>
<feature type="region of interest" description="Disordered" evidence="5">
    <location>
        <begin position="222"/>
        <end position="252"/>
    </location>
</feature>
<feature type="compositionally biased region" description="Basic and acidic residues" evidence="5">
    <location>
        <begin position="222"/>
        <end position="243"/>
    </location>
</feature>
<evidence type="ECO:0000256" key="4">
    <source>
        <dbReference type="ARBA" id="ARBA00023242"/>
    </source>
</evidence>
<dbReference type="Proteomes" id="UP000298327">
    <property type="component" value="Unassembled WGS sequence"/>
</dbReference>
<sequence>MPTPDAPNKSPAKSRLKEKRMAHLRPGGGASGGGGGNGGTTERLKTIVRRLPANLPEDIFWQSVQKWVTDDAVTWKVFYPGKLRKKLNKENVHSRAYIAFRTEEQLADFSRGYDGHIFRDKAGNESQAIVEFAPYQKVPLEKKKVDNRNATIDKDEDFMSFLQTLEASSAKGHDTEQLMEHLIASTQSPAMPTSTPLLEALKAEKSAQKDKEAIQRNHAHYKEMAAASKKEEAKKKAAVKHSEPPATLGKKAAKRAAKAAAVAAAQGQAGASQPKASASNANAAAAAKAAANQAGPKAGRSSRHPSVQIPDPQLLQLQGNPAGDAAQPSPVTTKPAAAAPGAQQEGGSGGGGGGRRARPVLGLASRQ</sequence>
<dbReference type="GO" id="GO:0000184">
    <property type="term" value="P:nuclear-transcribed mRNA catabolic process, nonsense-mediated decay"/>
    <property type="evidence" value="ECO:0007669"/>
    <property type="project" value="UniProtKB-KW"/>
</dbReference>
<dbReference type="AlphaFoldDB" id="A0A4Y9YPX6"/>
<dbReference type="GO" id="GO:0005737">
    <property type="term" value="C:cytoplasm"/>
    <property type="evidence" value="ECO:0007669"/>
    <property type="project" value="TreeGrafter"/>
</dbReference>
<name>A0A4Y9YPX6_9AGAM</name>